<reference evidence="2" key="1">
    <citation type="submission" date="2022-03" db="EMBL/GenBank/DDBJ databases">
        <authorList>
            <person name="Lindestad O."/>
        </authorList>
    </citation>
    <scope>NUCLEOTIDE SEQUENCE</scope>
</reference>
<proteinExistence type="predicted"/>
<protein>
    <submittedName>
        <fullName evidence="2">Jg13503 protein</fullName>
    </submittedName>
</protein>
<dbReference type="EMBL" id="CAKXAJ010019237">
    <property type="protein sequence ID" value="CAH2218211.1"/>
    <property type="molecule type" value="Genomic_DNA"/>
</dbReference>
<comment type="caution">
    <text evidence="2">The sequence shown here is derived from an EMBL/GenBank/DDBJ whole genome shotgun (WGS) entry which is preliminary data.</text>
</comment>
<dbReference type="OrthoDB" id="410104at2759"/>
<gene>
    <name evidence="2" type="primary">jg13503</name>
    <name evidence="2" type="ORF">PAEG_LOCUS6058</name>
</gene>
<sequence length="182" mass="21288">MYTSKPKIKRKHIKSSRKPIPLPIAGNILKLLASNLETTGNAIGIQEKYDMLEMELKRVENKCRVKNEIADKIGPEARKLMIQRQSLYEDRKSNKKKIANISNIINLQIRKHRQNRRNDTINHYIGKSGGVKIAMELYTNRTEILEVATYYYRELYSDETKIDRNHPLIENTISSNEEIQVY</sequence>
<evidence type="ECO:0000256" key="1">
    <source>
        <dbReference type="SAM" id="Coils"/>
    </source>
</evidence>
<evidence type="ECO:0000313" key="2">
    <source>
        <dbReference type="EMBL" id="CAH2218211.1"/>
    </source>
</evidence>
<evidence type="ECO:0000313" key="3">
    <source>
        <dbReference type="Proteomes" id="UP000838756"/>
    </source>
</evidence>
<dbReference type="Proteomes" id="UP000838756">
    <property type="component" value="Unassembled WGS sequence"/>
</dbReference>
<feature type="coiled-coil region" evidence="1">
    <location>
        <begin position="42"/>
        <end position="69"/>
    </location>
</feature>
<accession>A0A8S4QXL1</accession>
<dbReference type="AlphaFoldDB" id="A0A8S4QXL1"/>
<organism evidence="2 3">
    <name type="scientific">Pararge aegeria aegeria</name>
    <dbReference type="NCBI Taxonomy" id="348720"/>
    <lineage>
        <taxon>Eukaryota</taxon>
        <taxon>Metazoa</taxon>
        <taxon>Ecdysozoa</taxon>
        <taxon>Arthropoda</taxon>
        <taxon>Hexapoda</taxon>
        <taxon>Insecta</taxon>
        <taxon>Pterygota</taxon>
        <taxon>Neoptera</taxon>
        <taxon>Endopterygota</taxon>
        <taxon>Lepidoptera</taxon>
        <taxon>Glossata</taxon>
        <taxon>Ditrysia</taxon>
        <taxon>Papilionoidea</taxon>
        <taxon>Nymphalidae</taxon>
        <taxon>Satyrinae</taxon>
        <taxon>Satyrini</taxon>
        <taxon>Parargina</taxon>
        <taxon>Pararge</taxon>
    </lineage>
</organism>
<name>A0A8S4QXL1_9NEOP</name>
<keyword evidence="3" id="KW-1185">Reference proteome</keyword>
<keyword evidence="1" id="KW-0175">Coiled coil</keyword>